<keyword evidence="1" id="KW-0472">Membrane</keyword>
<keyword evidence="1" id="KW-1133">Transmembrane helix</keyword>
<feature type="transmembrane region" description="Helical" evidence="1">
    <location>
        <begin position="82"/>
        <end position="102"/>
    </location>
</feature>
<feature type="transmembrane region" description="Helical" evidence="1">
    <location>
        <begin position="108"/>
        <end position="124"/>
    </location>
</feature>
<evidence type="ECO:0000256" key="1">
    <source>
        <dbReference type="SAM" id="Phobius"/>
    </source>
</evidence>
<protein>
    <submittedName>
        <fullName evidence="2">Uncharacterized protein</fullName>
    </submittedName>
</protein>
<comment type="caution">
    <text evidence="2">The sequence shown here is derived from an EMBL/GenBank/DDBJ whole genome shotgun (WGS) entry which is preliminary data.</text>
</comment>
<keyword evidence="1" id="KW-0812">Transmembrane</keyword>
<organism evidence="2 3">
    <name type="scientific">Fodinibius halophilus</name>
    <dbReference type="NCBI Taxonomy" id="1736908"/>
    <lineage>
        <taxon>Bacteria</taxon>
        <taxon>Pseudomonadati</taxon>
        <taxon>Balneolota</taxon>
        <taxon>Balneolia</taxon>
        <taxon>Balneolales</taxon>
        <taxon>Balneolaceae</taxon>
        <taxon>Fodinibius</taxon>
    </lineage>
</organism>
<keyword evidence="3" id="KW-1185">Reference proteome</keyword>
<reference evidence="2 3" key="1">
    <citation type="submission" date="2020-02" db="EMBL/GenBank/DDBJ databases">
        <title>Aliifodinibius halophilus 2W32, complete genome.</title>
        <authorList>
            <person name="Li Y."/>
            <person name="Wu S."/>
        </authorList>
    </citation>
    <scope>NUCLEOTIDE SEQUENCE [LARGE SCALE GENOMIC DNA]</scope>
    <source>
        <strain evidence="2 3">2W32</strain>
    </source>
</reference>
<feature type="transmembrane region" description="Helical" evidence="1">
    <location>
        <begin position="220"/>
        <end position="238"/>
    </location>
</feature>
<feature type="transmembrane region" description="Helical" evidence="1">
    <location>
        <begin position="21"/>
        <end position="42"/>
    </location>
</feature>
<evidence type="ECO:0000313" key="2">
    <source>
        <dbReference type="EMBL" id="NGP89588.1"/>
    </source>
</evidence>
<feature type="transmembrane region" description="Helical" evidence="1">
    <location>
        <begin position="174"/>
        <end position="193"/>
    </location>
</feature>
<gene>
    <name evidence="2" type="ORF">G3569_14610</name>
</gene>
<feature type="transmembrane region" description="Helical" evidence="1">
    <location>
        <begin position="244"/>
        <end position="266"/>
    </location>
</feature>
<dbReference type="EMBL" id="JAALLS010000022">
    <property type="protein sequence ID" value="NGP89588.1"/>
    <property type="molecule type" value="Genomic_DNA"/>
</dbReference>
<accession>A0A6M1T0G2</accession>
<dbReference type="Proteomes" id="UP000479132">
    <property type="component" value="Unassembled WGS sequence"/>
</dbReference>
<feature type="transmembrane region" description="Helical" evidence="1">
    <location>
        <begin position="278"/>
        <end position="306"/>
    </location>
</feature>
<dbReference type="AlphaFoldDB" id="A0A6M1T0G2"/>
<evidence type="ECO:0000313" key="3">
    <source>
        <dbReference type="Proteomes" id="UP000479132"/>
    </source>
</evidence>
<proteinExistence type="predicted"/>
<dbReference type="RefSeq" id="WP_165270498.1">
    <property type="nucleotide sequence ID" value="NZ_JAALLS010000022.1"/>
</dbReference>
<name>A0A6M1T0G2_9BACT</name>
<feature type="transmembrane region" description="Helical" evidence="1">
    <location>
        <begin position="48"/>
        <end position="66"/>
    </location>
</feature>
<sequence>MTQIGCLLRLRVKMVSRLFTELGWLRSVLLLVLMGIGVGQLTYVRDPAGLWALVVTACSIIAGIHSRRSDIGFLYSISPKPYLVVTIEYFVAFLPLLIFLLYNQFMPGVAVVLAFAAGWPLIFRRRGDSHIINSEAFSTSFLIPSFEWIGGLRNMWWLVLIVLAGGIILTYLNFVAGLVTLFCITAIITGFYAENESIRFITLIADHSTSFLIKKITRELALYSIISLPIWGSCIMLYPDRYLYTLLFLLLNTILLAMVLLAKYTLYQPKRSIELPIATYFIVLSFFLFVPYLQIGVPFIAIFLWIKAKRRLNKKVYARA</sequence>